<evidence type="ECO:0000256" key="7">
    <source>
        <dbReference type="ARBA" id="ARBA00023125"/>
    </source>
</evidence>
<dbReference type="InterPro" id="IPR000536">
    <property type="entry name" value="Nucl_hrmn_rcpt_lig-bd"/>
</dbReference>
<dbReference type="OrthoDB" id="5799427at2759"/>
<dbReference type="SUPFAM" id="SSF48508">
    <property type="entry name" value="Nuclear receptor ligand-binding domain"/>
    <property type="match status" value="1"/>
</dbReference>
<dbReference type="PROSITE" id="PS51843">
    <property type="entry name" value="NR_LBD"/>
    <property type="match status" value="1"/>
</dbReference>
<dbReference type="CDD" id="cd06157">
    <property type="entry name" value="NR_LBD"/>
    <property type="match status" value="1"/>
</dbReference>
<gene>
    <name evidence="14 16 17" type="ORF">SRAE_1000353300</name>
</gene>
<evidence type="ECO:0000256" key="3">
    <source>
        <dbReference type="ARBA" id="ARBA00022723"/>
    </source>
</evidence>
<dbReference type="FunFam" id="3.30.50.10:FF:000030">
    <property type="entry name" value="Nuclear Hormone Receptor family"/>
    <property type="match status" value="1"/>
</dbReference>
<dbReference type="CTD" id="36377645"/>
<keyword evidence="5 11" id="KW-0862">Zinc</keyword>
<keyword evidence="15" id="KW-1185">Reference proteome</keyword>
<evidence type="ECO:0000313" key="14">
    <source>
        <dbReference type="EMBL" id="CEF65280.1"/>
    </source>
</evidence>
<evidence type="ECO:0000256" key="10">
    <source>
        <dbReference type="ARBA" id="ARBA00023242"/>
    </source>
</evidence>
<feature type="domain" description="NR LBD" evidence="13">
    <location>
        <begin position="191"/>
        <end position="444"/>
    </location>
</feature>
<dbReference type="GO" id="GO:0006357">
    <property type="term" value="P:regulation of transcription by RNA polymerase II"/>
    <property type="evidence" value="ECO:0007669"/>
    <property type="project" value="EnsemblMetazoa"/>
</dbReference>
<evidence type="ECO:0000313" key="17">
    <source>
        <dbReference type="WormBase" id="SRAE_1000353300"/>
    </source>
</evidence>
<evidence type="ECO:0000256" key="9">
    <source>
        <dbReference type="ARBA" id="ARBA00023170"/>
    </source>
</evidence>
<evidence type="ECO:0000259" key="13">
    <source>
        <dbReference type="PROSITE" id="PS51843"/>
    </source>
</evidence>
<dbReference type="Gene3D" id="1.10.565.10">
    <property type="entry name" value="Retinoid X Receptor"/>
    <property type="match status" value="1"/>
</dbReference>
<dbReference type="GO" id="GO:0003700">
    <property type="term" value="F:DNA-binding transcription factor activity"/>
    <property type="evidence" value="ECO:0007669"/>
    <property type="project" value="InterPro"/>
</dbReference>
<dbReference type="Gene3D" id="3.30.50.10">
    <property type="entry name" value="Erythroid Transcription Factor GATA-1, subunit A"/>
    <property type="match status" value="1"/>
</dbReference>
<dbReference type="InterPro" id="IPR049636">
    <property type="entry name" value="HNF4-like_DBD"/>
</dbReference>
<dbReference type="PROSITE" id="PS51030">
    <property type="entry name" value="NUCLEAR_REC_DBD_2"/>
    <property type="match status" value="1"/>
</dbReference>
<evidence type="ECO:0000313" key="16">
    <source>
        <dbReference type="WBParaSite" id="SRAE_1000353300.1"/>
    </source>
</evidence>
<keyword evidence="6 11" id="KW-0805">Transcription regulation</keyword>
<reference evidence="16" key="2">
    <citation type="submission" date="2020-12" db="UniProtKB">
        <authorList>
            <consortium name="WormBaseParasite"/>
        </authorList>
    </citation>
    <scope>IDENTIFICATION</scope>
</reference>
<accession>A0A090LCR4</accession>
<dbReference type="CDD" id="cd06960">
    <property type="entry name" value="NR_DBD_HNF4A"/>
    <property type="match status" value="1"/>
</dbReference>
<evidence type="ECO:0000259" key="12">
    <source>
        <dbReference type="PROSITE" id="PS51030"/>
    </source>
</evidence>
<dbReference type="Pfam" id="PF00105">
    <property type="entry name" value="zf-C4"/>
    <property type="match status" value="1"/>
</dbReference>
<dbReference type="InterPro" id="IPR001723">
    <property type="entry name" value="Nuclear_hrmn_rcpt"/>
</dbReference>
<organism evidence="14">
    <name type="scientific">Strongyloides ratti</name>
    <name type="common">Parasitic roundworm</name>
    <dbReference type="NCBI Taxonomy" id="34506"/>
    <lineage>
        <taxon>Eukaryota</taxon>
        <taxon>Metazoa</taxon>
        <taxon>Ecdysozoa</taxon>
        <taxon>Nematoda</taxon>
        <taxon>Chromadorea</taxon>
        <taxon>Rhabditida</taxon>
        <taxon>Tylenchina</taxon>
        <taxon>Panagrolaimomorpha</taxon>
        <taxon>Strongyloidoidea</taxon>
        <taxon>Strongyloididae</taxon>
        <taxon>Strongyloides</taxon>
    </lineage>
</organism>
<evidence type="ECO:0000256" key="8">
    <source>
        <dbReference type="ARBA" id="ARBA00023163"/>
    </source>
</evidence>
<dbReference type="GO" id="GO:0008270">
    <property type="term" value="F:zinc ion binding"/>
    <property type="evidence" value="ECO:0007669"/>
    <property type="project" value="UniProtKB-KW"/>
</dbReference>
<keyword evidence="7 11" id="KW-0238">DNA-binding</keyword>
<dbReference type="PRINTS" id="PR00047">
    <property type="entry name" value="STROIDFINGER"/>
</dbReference>
<dbReference type="SMART" id="SM00430">
    <property type="entry name" value="HOLI"/>
    <property type="match status" value="1"/>
</dbReference>
<dbReference type="GO" id="GO:0000785">
    <property type="term" value="C:chromatin"/>
    <property type="evidence" value="ECO:0007669"/>
    <property type="project" value="EnsemblMetazoa"/>
</dbReference>
<dbReference type="AlphaFoldDB" id="A0A090LCR4"/>
<keyword evidence="3 11" id="KW-0479">Metal-binding</keyword>
<dbReference type="GO" id="GO:0005634">
    <property type="term" value="C:nucleus"/>
    <property type="evidence" value="ECO:0007669"/>
    <property type="project" value="UniProtKB-SubCell"/>
</dbReference>
<evidence type="ECO:0000256" key="11">
    <source>
        <dbReference type="RuleBase" id="RU004334"/>
    </source>
</evidence>
<keyword evidence="8 11" id="KW-0804">Transcription</keyword>
<keyword evidence="4 11" id="KW-0863">Zinc-finger</keyword>
<dbReference type="InterPro" id="IPR001628">
    <property type="entry name" value="Znf_hrmn_rcpt"/>
</dbReference>
<dbReference type="GeneID" id="36377645"/>
<dbReference type="PRINTS" id="PR00398">
    <property type="entry name" value="STRDHORMONER"/>
</dbReference>
<reference evidence="14 15" key="1">
    <citation type="submission" date="2014-09" db="EMBL/GenBank/DDBJ databases">
        <authorList>
            <person name="Martin A.A."/>
        </authorList>
    </citation>
    <scope>NUCLEOTIDE SEQUENCE</scope>
    <source>
        <strain evidence="15">ED321</strain>
        <strain evidence="14">ED321 Heterogonic</strain>
    </source>
</reference>
<sequence>MSEGVSLKQVTSPTSESQNEELCLVCSDISTGYHYGVPSCNGCKTFFRRTIMKKQTFVCHYTGNCPVDKSIRCACRHCRFEKCLSVGMNRNAIQQNRDPIGYTKRTRRYPKLENVPTVKSLFTNNNNNNGNNTYKNSNNLQCSPTNMAFNNQSFSCQSTSNVGCKCNNNISSIENTPESRDEDNLFLRLIELEGIMGKLRCSHMIIKENLCDLIQSPSIFNNKEFIDVQIRNIHTYTNLRPAVSTDFQYWHERDWILMIEWAKNLPSYPSLPTSDRLALLRYSSLTFPSLQQIFYTPENTNNDIIFPNGAFFNNEYPNDRPAGYNRKKMQLLEQLHRPMKKLRINSAEYAAIRAIFFLNPDAPDLNQESADAVSIDRAKITSALYRYLVKNYGMIEAPKRYTSLLLLGTVLAAMVVEMREAVVVADFFEQIEFSAFAKQLLFGSGDDHDHLHDEGQCPLKRVRPTITSSDNSVIFNQTINSDIKCETTSPKLEGQQNNFNNFNFSDIATNPTQISHPSYTLQNQATQFQQLFTAQQANMYIDFVSMQNTMARSKYDC</sequence>
<dbReference type="SMART" id="SM00399">
    <property type="entry name" value="ZnF_C4"/>
    <property type="match status" value="1"/>
</dbReference>
<evidence type="ECO:0000256" key="4">
    <source>
        <dbReference type="ARBA" id="ARBA00022771"/>
    </source>
</evidence>
<dbReference type="EMBL" id="LN609528">
    <property type="protein sequence ID" value="CEF65280.1"/>
    <property type="molecule type" value="Genomic_DNA"/>
</dbReference>
<dbReference type="Proteomes" id="UP000035682">
    <property type="component" value="Unplaced"/>
</dbReference>
<feature type="domain" description="Nuclear receptor" evidence="12">
    <location>
        <begin position="20"/>
        <end position="95"/>
    </location>
</feature>
<dbReference type="Pfam" id="PF00104">
    <property type="entry name" value="Hormone_recep"/>
    <property type="match status" value="1"/>
</dbReference>
<dbReference type="PANTHER" id="PTHR24083">
    <property type="entry name" value="NUCLEAR HORMONE RECEPTOR"/>
    <property type="match status" value="1"/>
</dbReference>
<dbReference type="WBParaSite" id="SRAE_1000353300.1">
    <property type="protein sequence ID" value="SRAE_1000353300.1"/>
    <property type="gene ID" value="WBGene00260150"/>
</dbReference>
<name>A0A090LCR4_STRRB</name>
<dbReference type="InterPro" id="IPR035500">
    <property type="entry name" value="NHR-like_dom_sf"/>
</dbReference>
<comment type="subcellular location">
    <subcellularLocation>
        <location evidence="1 11">Nucleus</location>
    </subcellularLocation>
</comment>
<dbReference type="WormBase" id="SRAE_1000353300">
    <property type="protein sequence ID" value="SRP11340"/>
    <property type="gene ID" value="WBGene00260150"/>
</dbReference>
<dbReference type="RefSeq" id="XP_024504481.1">
    <property type="nucleotide sequence ID" value="XM_024650734.1"/>
</dbReference>
<proteinExistence type="inferred from homology"/>
<dbReference type="STRING" id="34506.A0A090LCR4"/>
<evidence type="ECO:0000313" key="15">
    <source>
        <dbReference type="Proteomes" id="UP000035682"/>
    </source>
</evidence>
<keyword evidence="9 11" id="KW-0675">Receptor</keyword>
<dbReference type="GO" id="GO:0019543">
    <property type="term" value="P:propionate catabolic process"/>
    <property type="evidence" value="ECO:0007669"/>
    <property type="project" value="EnsemblMetazoa"/>
</dbReference>
<evidence type="ECO:0000256" key="5">
    <source>
        <dbReference type="ARBA" id="ARBA00022833"/>
    </source>
</evidence>
<dbReference type="PROSITE" id="PS00031">
    <property type="entry name" value="NUCLEAR_REC_DBD_1"/>
    <property type="match status" value="1"/>
</dbReference>
<dbReference type="GO" id="GO:0000978">
    <property type="term" value="F:RNA polymerase II cis-regulatory region sequence-specific DNA binding"/>
    <property type="evidence" value="ECO:0007669"/>
    <property type="project" value="EnsemblMetazoa"/>
</dbReference>
<dbReference type="InterPro" id="IPR050274">
    <property type="entry name" value="Nuclear_hormone_rcpt_NR2"/>
</dbReference>
<evidence type="ECO:0000256" key="2">
    <source>
        <dbReference type="ARBA" id="ARBA00005993"/>
    </source>
</evidence>
<keyword evidence="10 11" id="KW-0539">Nucleus</keyword>
<evidence type="ECO:0000256" key="6">
    <source>
        <dbReference type="ARBA" id="ARBA00023015"/>
    </source>
</evidence>
<dbReference type="SUPFAM" id="SSF57716">
    <property type="entry name" value="Glucocorticoid receptor-like (DNA-binding domain)"/>
    <property type="match status" value="1"/>
</dbReference>
<evidence type="ECO:0000256" key="1">
    <source>
        <dbReference type="ARBA" id="ARBA00004123"/>
    </source>
</evidence>
<comment type="similarity">
    <text evidence="2 11">Belongs to the nuclear hormone receptor family.</text>
</comment>
<dbReference type="InterPro" id="IPR013088">
    <property type="entry name" value="Znf_NHR/GATA"/>
</dbReference>
<dbReference type="OMA" id="RTIMKNQ"/>
<protein>
    <submittedName>
        <fullName evidence="14 16">Transcription factor HNF-4 homolog</fullName>
    </submittedName>
</protein>